<reference evidence="2" key="1">
    <citation type="submission" date="2012-01" db="EMBL/GenBank/DDBJ databases">
        <authorList>
            <person name="Walter R."/>
            <person name="Schartl M."/>
            <person name="Warren W."/>
        </authorList>
    </citation>
    <scope>NUCLEOTIDE SEQUENCE [LARGE SCALE GENOMIC DNA]</scope>
    <source>
        <strain evidence="2">JP 163 A</strain>
    </source>
</reference>
<protein>
    <submittedName>
        <fullName evidence="1">Uncharacterized protein</fullName>
    </submittedName>
</protein>
<evidence type="ECO:0000313" key="1">
    <source>
        <dbReference type="Ensembl" id="ENSXMAP00000026861.1"/>
    </source>
</evidence>
<reference evidence="2" key="2">
    <citation type="journal article" date="2013" name="Nat. Genet.">
        <title>The genome of the platyfish, Xiphophorus maculatus, provides insights into evolutionary adaptation and several complex traits.</title>
        <authorList>
            <person name="Schartl M."/>
            <person name="Walter R.B."/>
            <person name="Shen Y."/>
            <person name="Garcia T."/>
            <person name="Catchen J."/>
            <person name="Amores A."/>
            <person name="Braasch I."/>
            <person name="Chalopin D."/>
            <person name="Volff J.N."/>
            <person name="Lesch K.P."/>
            <person name="Bisazza A."/>
            <person name="Minx P."/>
            <person name="Hillier L."/>
            <person name="Wilson R.K."/>
            <person name="Fuerstenberg S."/>
            <person name="Boore J."/>
            <person name="Searle S."/>
            <person name="Postlethwait J.H."/>
            <person name="Warren W.C."/>
        </authorList>
    </citation>
    <scope>NUCLEOTIDE SEQUENCE [LARGE SCALE GENOMIC DNA]</scope>
    <source>
        <strain evidence="2">JP 163 A</strain>
    </source>
</reference>
<dbReference type="Proteomes" id="UP000002852">
    <property type="component" value="Unassembled WGS sequence"/>
</dbReference>
<dbReference type="AlphaFoldDB" id="A0A3B5Q9R4"/>
<keyword evidence="2" id="KW-1185">Reference proteome</keyword>
<reference evidence="1" key="3">
    <citation type="submission" date="2025-08" db="UniProtKB">
        <authorList>
            <consortium name="Ensembl"/>
        </authorList>
    </citation>
    <scope>IDENTIFICATION</scope>
    <source>
        <strain evidence="1">JP 163 A</strain>
    </source>
</reference>
<name>A0A3B5Q9R4_XIPMA</name>
<accession>A0A3B5Q9R4</accession>
<dbReference type="Ensembl" id="ENSXMAT00000036585.1">
    <property type="protein sequence ID" value="ENSXMAP00000026861.1"/>
    <property type="gene ID" value="ENSXMAG00000029503.1"/>
</dbReference>
<evidence type="ECO:0000313" key="2">
    <source>
        <dbReference type="Proteomes" id="UP000002852"/>
    </source>
</evidence>
<proteinExistence type="predicted"/>
<sequence>KGKSRQEVGKREMKTDIGNIRLGTISTFLKRLCLCVCTITCKYHKYTIQAQVSRCEAVWEQNIKPRTKPTNLMQRLTGTSKELCELKGHDFTNKIKVRFQFNLYKSRLFLYVCSLSKIL</sequence>
<dbReference type="InParanoid" id="A0A3B5Q9R4"/>
<organism evidence="1 2">
    <name type="scientific">Xiphophorus maculatus</name>
    <name type="common">Southern platyfish</name>
    <name type="synonym">Platypoecilus maculatus</name>
    <dbReference type="NCBI Taxonomy" id="8083"/>
    <lineage>
        <taxon>Eukaryota</taxon>
        <taxon>Metazoa</taxon>
        <taxon>Chordata</taxon>
        <taxon>Craniata</taxon>
        <taxon>Vertebrata</taxon>
        <taxon>Euteleostomi</taxon>
        <taxon>Actinopterygii</taxon>
        <taxon>Neopterygii</taxon>
        <taxon>Teleostei</taxon>
        <taxon>Neoteleostei</taxon>
        <taxon>Acanthomorphata</taxon>
        <taxon>Ovalentaria</taxon>
        <taxon>Atherinomorphae</taxon>
        <taxon>Cyprinodontiformes</taxon>
        <taxon>Poeciliidae</taxon>
        <taxon>Poeciliinae</taxon>
        <taxon>Xiphophorus</taxon>
    </lineage>
</organism>
<reference evidence="1" key="4">
    <citation type="submission" date="2025-09" db="UniProtKB">
        <authorList>
            <consortium name="Ensembl"/>
        </authorList>
    </citation>
    <scope>IDENTIFICATION</scope>
    <source>
        <strain evidence="1">JP 163 A</strain>
    </source>
</reference>